<keyword evidence="1" id="KW-0175">Coiled coil</keyword>
<keyword evidence="4" id="KW-1185">Reference proteome</keyword>
<evidence type="ECO:0000256" key="1">
    <source>
        <dbReference type="SAM" id="Coils"/>
    </source>
</evidence>
<dbReference type="OrthoDB" id="285836at2"/>
<feature type="region of interest" description="Disordered" evidence="2">
    <location>
        <begin position="48"/>
        <end position="67"/>
    </location>
</feature>
<accession>A0A1I1SNZ8</accession>
<feature type="coiled-coil region" evidence="1">
    <location>
        <begin position="4"/>
        <end position="38"/>
    </location>
</feature>
<evidence type="ECO:0000313" key="4">
    <source>
        <dbReference type="Proteomes" id="UP000325289"/>
    </source>
</evidence>
<dbReference type="RefSeq" id="WP_149754073.1">
    <property type="nucleotide sequence ID" value="NZ_FOMS01000001.1"/>
</dbReference>
<protein>
    <submittedName>
        <fullName evidence="3">SlyX protein</fullName>
    </submittedName>
</protein>
<proteinExistence type="predicted"/>
<dbReference type="AlphaFoldDB" id="A0A1I1SNZ8"/>
<dbReference type="Pfam" id="PF04102">
    <property type="entry name" value="SlyX"/>
    <property type="match status" value="1"/>
</dbReference>
<organism evidence="3 4">
    <name type="scientific">Roseivivax sediminis</name>
    <dbReference type="NCBI Taxonomy" id="936889"/>
    <lineage>
        <taxon>Bacteria</taxon>
        <taxon>Pseudomonadati</taxon>
        <taxon>Pseudomonadota</taxon>
        <taxon>Alphaproteobacteria</taxon>
        <taxon>Rhodobacterales</taxon>
        <taxon>Roseobacteraceae</taxon>
        <taxon>Roseivivax</taxon>
    </lineage>
</organism>
<dbReference type="Proteomes" id="UP000325289">
    <property type="component" value="Unassembled WGS sequence"/>
</dbReference>
<name>A0A1I1SNZ8_9RHOB</name>
<gene>
    <name evidence="3" type="ORF">SAMN04515678_101264</name>
</gene>
<dbReference type="InterPro" id="IPR007236">
    <property type="entry name" value="SlyX"/>
</dbReference>
<evidence type="ECO:0000256" key="2">
    <source>
        <dbReference type="SAM" id="MobiDB-lite"/>
    </source>
</evidence>
<evidence type="ECO:0000313" key="3">
    <source>
        <dbReference type="EMBL" id="SFD48199.1"/>
    </source>
</evidence>
<sequence length="67" mass="7548">MTDTERLESYLADLARQVEDLSDTVARQDAEIARLTARVQMLLTREAEREATGTGAHLYGNETPPHY</sequence>
<reference evidence="3 4" key="1">
    <citation type="submission" date="2016-10" db="EMBL/GenBank/DDBJ databases">
        <authorList>
            <person name="Varghese N."/>
            <person name="Submissions S."/>
        </authorList>
    </citation>
    <scope>NUCLEOTIDE SEQUENCE [LARGE SCALE GENOMIC DNA]</scope>
    <source>
        <strain evidence="4">YIM D21,KCTC 23444,ACCC 10710</strain>
    </source>
</reference>
<dbReference type="EMBL" id="FOMS01000001">
    <property type="protein sequence ID" value="SFD48199.1"/>
    <property type="molecule type" value="Genomic_DNA"/>
</dbReference>